<dbReference type="EMBL" id="BLAY01000086">
    <property type="protein sequence ID" value="GET40259.1"/>
    <property type="molecule type" value="Genomic_DNA"/>
</dbReference>
<evidence type="ECO:0000313" key="3">
    <source>
        <dbReference type="EMBL" id="GET40259.1"/>
    </source>
</evidence>
<feature type="chain" id="PRO_5043461416" description="Ice-binding protein C-terminal domain-containing protein" evidence="1">
    <location>
        <begin position="31"/>
        <end position="216"/>
    </location>
</feature>
<dbReference type="InterPro" id="IPR026374">
    <property type="entry name" value="Cyano_PEP"/>
</dbReference>
<organism evidence="3 4">
    <name type="scientific">Microseira wollei NIES-4236</name>
    <dbReference type="NCBI Taxonomy" id="2530354"/>
    <lineage>
        <taxon>Bacteria</taxon>
        <taxon>Bacillati</taxon>
        <taxon>Cyanobacteriota</taxon>
        <taxon>Cyanophyceae</taxon>
        <taxon>Oscillatoriophycideae</taxon>
        <taxon>Aerosakkonematales</taxon>
        <taxon>Aerosakkonemataceae</taxon>
        <taxon>Microseira</taxon>
    </lineage>
</organism>
<evidence type="ECO:0000259" key="2">
    <source>
        <dbReference type="Pfam" id="PF07589"/>
    </source>
</evidence>
<reference evidence="3" key="1">
    <citation type="submission" date="2019-10" db="EMBL/GenBank/DDBJ databases">
        <title>Draft genome sequece of Microseira wollei NIES-4236.</title>
        <authorList>
            <person name="Yamaguchi H."/>
            <person name="Suzuki S."/>
            <person name="Kawachi M."/>
        </authorList>
    </citation>
    <scope>NUCLEOTIDE SEQUENCE</scope>
    <source>
        <strain evidence="3">NIES-4236</strain>
    </source>
</reference>
<comment type="caution">
    <text evidence="3">The sequence shown here is derived from an EMBL/GenBank/DDBJ whole genome shotgun (WGS) entry which is preliminary data.</text>
</comment>
<accession>A0AAV3XID2</accession>
<evidence type="ECO:0000256" key="1">
    <source>
        <dbReference type="SAM" id="SignalP"/>
    </source>
</evidence>
<feature type="signal peptide" evidence="1">
    <location>
        <begin position="1"/>
        <end position="30"/>
    </location>
</feature>
<dbReference type="NCBIfam" id="TIGR04155">
    <property type="entry name" value="cyano_PEP"/>
    <property type="match status" value="1"/>
</dbReference>
<dbReference type="NCBIfam" id="TIGR02595">
    <property type="entry name" value="PEP_CTERM"/>
    <property type="match status" value="1"/>
</dbReference>
<feature type="domain" description="Ice-binding protein C-terminal" evidence="2">
    <location>
        <begin position="188"/>
        <end position="209"/>
    </location>
</feature>
<dbReference type="Pfam" id="PF07589">
    <property type="entry name" value="PEP-CTERM"/>
    <property type="match status" value="1"/>
</dbReference>
<dbReference type="AlphaFoldDB" id="A0AAV3XID2"/>
<evidence type="ECO:0000313" key="4">
    <source>
        <dbReference type="Proteomes" id="UP001050975"/>
    </source>
</evidence>
<protein>
    <recommendedName>
        <fullName evidence="2">Ice-binding protein C-terminal domain-containing protein</fullName>
    </recommendedName>
</protein>
<dbReference type="InterPro" id="IPR013424">
    <property type="entry name" value="Ice-binding_C"/>
</dbReference>
<gene>
    <name evidence="3" type="ORF">MiSe_50680</name>
</gene>
<dbReference type="Proteomes" id="UP001050975">
    <property type="component" value="Unassembled WGS sequence"/>
</dbReference>
<sequence length="216" mass="24183">MANSIYQKLALATAGTVLSLAVMETASVQAATITYDFTVNLTNGDFKGNSYTGFFSYNDSEPSGVSELLYPYFAPSDFSFEFLGKTYTESDLRYSVRSIMVPPLSYLTFTNPRVVTDNRPYFVPGGELDQVKFLVTDYNSAGIGSYIINLYENKKFFFWFFDQFPQNTISQGGGTWKYKLREQLPSTSVPEPGTVFGLSMLGFGWLLRKKKASSHA</sequence>
<proteinExistence type="predicted"/>
<keyword evidence="4" id="KW-1185">Reference proteome</keyword>
<dbReference type="RefSeq" id="WP_226586101.1">
    <property type="nucleotide sequence ID" value="NZ_BLAY01000086.1"/>
</dbReference>
<keyword evidence="1" id="KW-0732">Signal</keyword>
<name>A0AAV3XID2_9CYAN</name>